<organism evidence="13 14">
    <name type="scientific">Frateuria aurantia (strain ATCC 33424 / DSM 6220 / KCTC 2777 / LMG 1558 / NBRC 3245 / NCIMB 13370)</name>
    <name type="common">Acetobacter aurantius</name>
    <dbReference type="NCBI Taxonomy" id="767434"/>
    <lineage>
        <taxon>Bacteria</taxon>
        <taxon>Pseudomonadati</taxon>
        <taxon>Pseudomonadota</taxon>
        <taxon>Gammaproteobacteria</taxon>
        <taxon>Lysobacterales</taxon>
        <taxon>Rhodanobacteraceae</taxon>
        <taxon>Frateuria</taxon>
    </lineage>
</organism>
<evidence type="ECO:0000259" key="12">
    <source>
        <dbReference type="PROSITE" id="PS51007"/>
    </source>
</evidence>
<dbReference type="EMBL" id="CP003350">
    <property type="protein sequence ID" value="AFC85237.1"/>
    <property type="molecule type" value="Genomic_DNA"/>
</dbReference>
<feature type="binding site" description="covalent" evidence="9">
    <location>
        <position position="217"/>
    </location>
    <ligand>
        <name>heme c</name>
        <dbReference type="ChEBI" id="CHEBI:61717"/>
        <label>2</label>
    </ligand>
</feature>
<evidence type="ECO:0000256" key="2">
    <source>
        <dbReference type="ARBA" id="ARBA00022475"/>
    </source>
</evidence>
<keyword evidence="11" id="KW-0812">Transmembrane</keyword>
<feature type="domain" description="Cytochrome c" evidence="12">
    <location>
        <begin position="51"/>
        <end position="156"/>
    </location>
</feature>
<evidence type="ECO:0000256" key="5">
    <source>
        <dbReference type="ARBA" id="ARBA00022729"/>
    </source>
</evidence>
<keyword evidence="11" id="KW-1133">Transmembrane helix</keyword>
<dbReference type="PANTHER" id="PTHR35008:SF8">
    <property type="entry name" value="ALCOHOL DEHYDROGENASE CYTOCHROME C SUBUNIT"/>
    <property type="match status" value="1"/>
</dbReference>
<feature type="binding site" description="covalent" evidence="9">
    <location>
        <position position="214"/>
    </location>
    <ligand>
        <name>heme c</name>
        <dbReference type="ChEBI" id="CHEBI:61717"/>
        <label>2</label>
    </ligand>
</feature>
<dbReference type="STRING" id="767434.Fraau_0766"/>
<evidence type="ECO:0000256" key="1">
    <source>
        <dbReference type="ARBA" id="ARBA00004236"/>
    </source>
</evidence>
<dbReference type="HOGENOM" id="CLU_028594_0_0_6"/>
<protein>
    <submittedName>
        <fullName evidence="13">Cytochrome c, mono-and diheme variants family</fullName>
    </submittedName>
</protein>
<reference evidence="13" key="1">
    <citation type="submission" date="2012-02" db="EMBL/GenBank/DDBJ databases">
        <title>The complete genome of Frateuria aurantia DSM 6220.</title>
        <authorList>
            <consortium name="US DOE Joint Genome Institute (JGI-PGF)"/>
            <person name="Lucas S."/>
            <person name="Copeland A."/>
            <person name="Lapidus A."/>
            <person name="Glavina del Rio T."/>
            <person name="Dalin E."/>
            <person name="Tice H."/>
            <person name="Bruce D."/>
            <person name="Goodwin L."/>
            <person name="Pitluck S."/>
            <person name="Peters L."/>
            <person name="Ovchinnikova G."/>
            <person name="Teshima H."/>
            <person name="Kyrpides N."/>
            <person name="Mavromatis K."/>
            <person name="Ivanova N."/>
            <person name="Brettin T."/>
            <person name="Detter J.C."/>
            <person name="Han C."/>
            <person name="Larimer F."/>
            <person name="Land M."/>
            <person name="Hauser L."/>
            <person name="Markowitz V."/>
            <person name="Cheng J.-F."/>
            <person name="Hugenholtz P."/>
            <person name="Woyke T."/>
            <person name="Wu D."/>
            <person name="Brambilla E."/>
            <person name="Klenk H.-P."/>
            <person name="Eisen J.A."/>
        </authorList>
    </citation>
    <scope>NUCLEOTIDE SEQUENCE</scope>
    <source>
        <strain evidence="13">DSM 6220</strain>
    </source>
</reference>
<feature type="domain" description="Cytochrome c" evidence="12">
    <location>
        <begin position="199"/>
        <end position="308"/>
    </location>
</feature>
<feature type="binding site" description="axial binding residue" evidence="10">
    <location>
        <position position="359"/>
    </location>
    <ligand>
        <name>heme c</name>
        <dbReference type="ChEBI" id="CHEBI:61717"/>
        <label>3</label>
    </ligand>
    <ligandPart>
        <name>Fe</name>
        <dbReference type="ChEBI" id="CHEBI:18248"/>
    </ligandPart>
</feature>
<evidence type="ECO:0000256" key="8">
    <source>
        <dbReference type="ARBA" id="ARBA00023136"/>
    </source>
</evidence>
<dbReference type="Pfam" id="PF00034">
    <property type="entry name" value="Cytochrom_C"/>
    <property type="match status" value="2"/>
</dbReference>
<evidence type="ECO:0000313" key="14">
    <source>
        <dbReference type="Proteomes" id="UP000005234"/>
    </source>
</evidence>
<dbReference type="SUPFAM" id="SSF46626">
    <property type="entry name" value="Cytochrome c"/>
    <property type="match status" value="3"/>
</dbReference>
<keyword evidence="8 11" id="KW-0472">Membrane</keyword>
<keyword evidence="5" id="KW-0732">Signal</keyword>
<keyword evidence="4 10" id="KW-0479">Metal-binding</keyword>
<feature type="binding site" description="covalent" evidence="9">
    <location>
        <position position="68"/>
    </location>
    <ligand>
        <name>heme c</name>
        <dbReference type="ChEBI" id="CHEBI:61717"/>
        <label>1</label>
    </ligand>
</feature>
<evidence type="ECO:0000256" key="10">
    <source>
        <dbReference type="PIRSR" id="PIRSR000018-51"/>
    </source>
</evidence>
<feature type="domain" description="Cytochrome c" evidence="12">
    <location>
        <begin position="342"/>
        <end position="435"/>
    </location>
</feature>
<dbReference type="PIRSF" id="PIRSF000018">
    <property type="entry name" value="Mb_ADH_cyt_c"/>
    <property type="match status" value="1"/>
</dbReference>
<evidence type="ECO:0000256" key="6">
    <source>
        <dbReference type="ARBA" id="ARBA00022737"/>
    </source>
</evidence>
<dbReference type="Proteomes" id="UP000005234">
    <property type="component" value="Chromosome"/>
</dbReference>
<keyword evidence="7 10" id="KW-0408">Iron</keyword>
<feature type="transmembrane region" description="Helical" evidence="11">
    <location>
        <begin position="466"/>
        <end position="485"/>
    </location>
</feature>
<keyword evidence="6" id="KW-0677">Repeat</keyword>
<feature type="binding site" description="covalent" evidence="9">
    <location>
        <position position="65"/>
    </location>
    <ligand>
        <name>heme c</name>
        <dbReference type="ChEBI" id="CHEBI:61717"/>
        <label>1</label>
    </ligand>
</feature>
<dbReference type="PANTHER" id="PTHR35008">
    <property type="entry name" value="BLL4482 PROTEIN-RELATED"/>
    <property type="match status" value="1"/>
</dbReference>
<evidence type="ECO:0000256" key="3">
    <source>
        <dbReference type="ARBA" id="ARBA00022617"/>
    </source>
</evidence>
<feature type="binding site" description="axial binding residue" evidence="10">
    <location>
        <position position="218"/>
    </location>
    <ligand>
        <name>heme c</name>
        <dbReference type="ChEBI" id="CHEBI:61717"/>
        <label>2</label>
    </ligand>
    <ligandPart>
        <name>Fe</name>
        <dbReference type="ChEBI" id="CHEBI:18248"/>
    </ligandPart>
</feature>
<dbReference type="GO" id="GO:0005506">
    <property type="term" value="F:iron ion binding"/>
    <property type="evidence" value="ECO:0007669"/>
    <property type="project" value="InterPro"/>
</dbReference>
<dbReference type="InterPro" id="IPR051459">
    <property type="entry name" value="Cytochrome_c-type_DH"/>
</dbReference>
<dbReference type="InterPro" id="IPR014353">
    <property type="entry name" value="Membr-bd_ADH_cyt_c"/>
</dbReference>
<feature type="binding site" description="covalent" evidence="9">
    <location>
        <position position="355"/>
    </location>
    <ligand>
        <name>heme c</name>
        <dbReference type="ChEBI" id="CHEBI:61717"/>
        <label>3</label>
    </ligand>
</feature>
<dbReference type="AlphaFoldDB" id="H8KZV6"/>
<comment type="cofactor">
    <cofactor evidence="9">
        <name>heme c</name>
        <dbReference type="ChEBI" id="CHEBI:61717"/>
    </cofactor>
    <text evidence="9">Binds 3 heme c groups covalently per subunit.</text>
</comment>
<evidence type="ECO:0000256" key="4">
    <source>
        <dbReference type="ARBA" id="ARBA00022723"/>
    </source>
</evidence>
<gene>
    <name evidence="13" type="ordered locus">Fraau_0766</name>
</gene>
<feature type="binding site" description="axial binding residue" evidence="10">
    <location>
        <position position="69"/>
    </location>
    <ligand>
        <name>heme c</name>
        <dbReference type="ChEBI" id="CHEBI:61717"/>
        <label>1</label>
    </ligand>
    <ligandPart>
        <name>Fe</name>
        <dbReference type="ChEBI" id="CHEBI:18248"/>
    </ligandPart>
</feature>
<dbReference type="GO" id="GO:0005886">
    <property type="term" value="C:plasma membrane"/>
    <property type="evidence" value="ECO:0007669"/>
    <property type="project" value="UniProtKB-SubCell"/>
</dbReference>
<evidence type="ECO:0000256" key="9">
    <source>
        <dbReference type="PIRSR" id="PIRSR000018-50"/>
    </source>
</evidence>
<sequence>MDVRIVKSEARSSYVPSSSWRRLTTLGLAIGLVCGSLLTPLAAQAEDISPQLIDQGHRLAVAADCQACHTDVLHGGKPFAGGYSIHSPLGVIYATNITPSRSAGIGDYSEAEFARALRQGVRRDGAHLYPAMPYTSYTQLTDTDIHALYAYFMHGVQPVDVQAHQTHLPFPFSIRASMAVWNALYLRDRRFRPDTSRTAEVNRGAYLAGALEHCDACHTPRNAMMAESSSRPLAGGMVGEWFAPNISSDPVSGIGGWTDEQLFSYLKTGRAAGMAQAAGGMAEAVEHSLQYLPDDDIRALIAYLRTTAPQRDPGESKPAFTYGAAASAEPSLRGLSGHHDREALRGGAQLYSGFCASCHQPDGSGSANQAYPSLFHNTATGLPNPSDLVAAMLNGVDRTVDGRQVLMPRFDRQSYVAQLSDEQIAEIANYVLQHYGNSSQRVTPGDVFEARGGGKLPLIARLQPDIVPAMLGGVLVLVLILWLVWRRWHRRFQG</sequence>
<keyword evidence="3 9" id="KW-0349">Heme</keyword>
<accession>H8KZV6</accession>
<evidence type="ECO:0000313" key="13">
    <source>
        <dbReference type="EMBL" id="AFC85237.1"/>
    </source>
</evidence>
<dbReference type="InterPro" id="IPR009056">
    <property type="entry name" value="Cyt_c-like_dom"/>
</dbReference>
<dbReference type="InterPro" id="IPR036909">
    <property type="entry name" value="Cyt_c-like_dom_sf"/>
</dbReference>
<keyword evidence="2" id="KW-1003">Cell membrane</keyword>
<dbReference type="eggNOG" id="COG2010">
    <property type="taxonomic scope" value="Bacteria"/>
</dbReference>
<comment type="subcellular location">
    <subcellularLocation>
        <location evidence="1">Cell membrane</location>
    </subcellularLocation>
</comment>
<dbReference type="KEGG" id="fau:Fraau_0766"/>
<dbReference type="PROSITE" id="PS51007">
    <property type="entry name" value="CYTC"/>
    <property type="match status" value="3"/>
</dbReference>
<proteinExistence type="predicted"/>
<feature type="binding site" description="covalent" evidence="9">
    <location>
        <position position="358"/>
    </location>
    <ligand>
        <name>heme c</name>
        <dbReference type="ChEBI" id="CHEBI:61717"/>
        <label>3</label>
    </ligand>
</feature>
<dbReference type="GO" id="GO:0016614">
    <property type="term" value="F:oxidoreductase activity, acting on CH-OH group of donors"/>
    <property type="evidence" value="ECO:0007669"/>
    <property type="project" value="InterPro"/>
</dbReference>
<name>H8KZV6_FRAAD</name>
<evidence type="ECO:0000256" key="7">
    <source>
        <dbReference type="ARBA" id="ARBA00023004"/>
    </source>
</evidence>
<dbReference type="GO" id="GO:0020037">
    <property type="term" value="F:heme binding"/>
    <property type="evidence" value="ECO:0007669"/>
    <property type="project" value="InterPro"/>
</dbReference>
<dbReference type="Gene3D" id="1.10.760.10">
    <property type="entry name" value="Cytochrome c-like domain"/>
    <property type="match status" value="3"/>
</dbReference>
<dbReference type="GO" id="GO:0009055">
    <property type="term" value="F:electron transfer activity"/>
    <property type="evidence" value="ECO:0007669"/>
    <property type="project" value="InterPro"/>
</dbReference>
<evidence type="ECO:0000256" key="11">
    <source>
        <dbReference type="SAM" id="Phobius"/>
    </source>
</evidence>
<dbReference type="OrthoDB" id="9811281at2"/>
<keyword evidence="14" id="KW-1185">Reference proteome</keyword>